<sequence length="268" mass="29564">MTITDNEHADLTTPYGSMRTYILRPADQTRRYPGVVLFSEIFQVTGPIHRTAALLAGHGFVVAVPEVFHELESQPGVVIPYDTAGADRGNRHKVAKELASYDADARAALDYLKTHPACTGRLGTVGICIGGHLAFRAAMNADVEAAVCFYATDIHKRSLAKGMNDNSLDRVKEIKGEIMMIWGRQDPHVPREGRRLVYDAMADANLNFTWHEFNGQHAFLRDEGHRYDPELAHLCYGMTVSLFRRRLGPEMAAVDKGSATAGASISTH</sequence>
<organism evidence="2 3">
    <name type="scientific">Humisphaera borealis</name>
    <dbReference type="NCBI Taxonomy" id="2807512"/>
    <lineage>
        <taxon>Bacteria</taxon>
        <taxon>Pseudomonadati</taxon>
        <taxon>Planctomycetota</taxon>
        <taxon>Phycisphaerae</taxon>
        <taxon>Tepidisphaerales</taxon>
        <taxon>Tepidisphaeraceae</taxon>
        <taxon>Humisphaera</taxon>
    </lineage>
</organism>
<keyword evidence="2" id="KW-0378">Hydrolase</keyword>
<proteinExistence type="predicted"/>
<dbReference type="Gene3D" id="3.40.50.1820">
    <property type="entry name" value="alpha/beta hydrolase"/>
    <property type="match status" value="1"/>
</dbReference>
<gene>
    <name evidence="2" type="ORF">IPV69_17430</name>
</gene>
<keyword evidence="3" id="KW-1185">Reference proteome</keyword>
<name>A0A7M2WR74_9BACT</name>
<evidence type="ECO:0000259" key="1">
    <source>
        <dbReference type="Pfam" id="PF01738"/>
    </source>
</evidence>
<dbReference type="InterPro" id="IPR029058">
    <property type="entry name" value="AB_hydrolase_fold"/>
</dbReference>
<dbReference type="RefSeq" id="WP_206291001.1">
    <property type="nucleotide sequence ID" value="NZ_CP063458.1"/>
</dbReference>
<dbReference type="PANTHER" id="PTHR47562:SF2">
    <property type="entry name" value="CARBOXYMETHYLENEBUTENOLIDASE-RELATED"/>
    <property type="match status" value="1"/>
</dbReference>
<evidence type="ECO:0000313" key="2">
    <source>
        <dbReference type="EMBL" id="QOV88037.1"/>
    </source>
</evidence>
<protein>
    <submittedName>
        <fullName evidence="2">Dienelactone hydrolase family protein</fullName>
    </submittedName>
</protein>
<accession>A0A7M2WR74</accession>
<dbReference type="GO" id="GO:0016787">
    <property type="term" value="F:hydrolase activity"/>
    <property type="evidence" value="ECO:0007669"/>
    <property type="project" value="UniProtKB-KW"/>
</dbReference>
<reference evidence="2 3" key="1">
    <citation type="submission" date="2020-10" db="EMBL/GenBank/DDBJ databases">
        <title>Wide distribution of Phycisphaera-like planctomycetes from WD2101 soil group in peatlands and genome analysis of the first cultivated representative.</title>
        <authorList>
            <person name="Dedysh S.N."/>
            <person name="Beletsky A.V."/>
            <person name="Ivanova A."/>
            <person name="Kulichevskaya I.S."/>
            <person name="Suzina N.E."/>
            <person name="Philippov D.A."/>
            <person name="Rakitin A.L."/>
            <person name="Mardanov A.V."/>
            <person name="Ravin N.V."/>
        </authorList>
    </citation>
    <scope>NUCLEOTIDE SEQUENCE [LARGE SCALE GENOMIC DNA]</scope>
    <source>
        <strain evidence="2 3">M1803</strain>
    </source>
</reference>
<evidence type="ECO:0000313" key="3">
    <source>
        <dbReference type="Proteomes" id="UP000593765"/>
    </source>
</evidence>
<dbReference type="EMBL" id="CP063458">
    <property type="protein sequence ID" value="QOV88037.1"/>
    <property type="molecule type" value="Genomic_DNA"/>
</dbReference>
<dbReference type="SUPFAM" id="SSF53474">
    <property type="entry name" value="alpha/beta-Hydrolases"/>
    <property type="match status" value="1"/>
</dbReference>
<feature type="domain" description="Dienelactone hydrolase" evidence="1">
    <location>
        <begin position="18"/>
        <end position="245"/>
    </location>
</feature>
<dbReference type="PANTHER" id="PTHR47562">
    <property type="match status" value="1"/>
</dbReference>
<dbReference type="KEGG" id="hbs:IPV69_17430"/>
<dbReference type="InterPro" id="IPR002925">
    <property type="entry name" value="Dienelactn_hydro"/>
</dbReference>
<dbReference type="Pfam" id="PF01738">
    <property type="entry name" value="DLH"/>
    <property type="match status" value="1"/>
</dbReference>
<dbReference type="Proteomes" id="UP000593765">
    <property type="component" value="Chromosome"/>
</dbReference>
<dbReference type="AlphaFoldDB" id="A0A7M2WR74"/>